<sequence>MAIQIGQVTIPAPGDGSPAPQPIENQLTATERYNLPSSRLQVIGELGLPAPDSGNRDANLIFNSLKATAGRSPNVINVQVSAYSREGASAALDAALKTFSATHRKLFEQAINVMQSNLANVQAKLASAQQDYDRIDRVLKAATSSENGGGGSARDILASNTAALLNTQILTLRQQVTAYQDALGPLRSYPTAAMGSAYVPVESSTPGVALFVVAGAVLGLIIGAGLILLKETPQNPTVQN</sequence>
<keyword evidence="3" id="KW-0812">Transmembrane</keyword>
<protein>
    <submittedName>
        <fullName evidence="4">Uncharacterized protein</fullName>
    </submittedName>
</protein>
<feature type="region of interest" description="Disordered" evidence="2">
    <location>
        <begin position="1"/>
        <end position="23"/>
    </location>
</feature>
<dbReference type="AlphaFoldDB" id="A0AAE3I3P6"/>
<accession>A0AAE3I3P6</accession>
<feature type="coiled-coil region" evidence="1">
    <location>
        <begin position="111"/>
        <end position="138"/>
    </location>
</feature>
<evidence type="ECO:0000313" key="5">
    <source>
        <dbReference type="Proteomes" id="UP001164374"/>
    </source>
</evidence>
<evidence type="ECO:0000256" key="2">
    <source>
        <dbReference type="SAM" id="MobiDB-lite"/>
    </source>
</evidence>
<gene>
    <name evidence="4" type="ORF">N5I87_14070</name>
</gene>
<dbReference type="EMBL" id="JAOCQJ010000003">
    <property type="protein sequence ID" value="MCT7317130.1"/>
    <property type="molecule type" value="Genomic_DNA"/>
</dbReference>
<evidence type="ECO:0000313" key="4">
    <source>
        <dbReference type="EMBL" id="MCT7317130.1"/>
    </source>
</evidence>
<feature type="transmembrane region" description="Helical" evidence="3">
    <location>
        <begin position="208"/>
        <end position="229"/>
    </location>
</feature>
<dbReference type="RefSeq" id="WP_260799875.1">
    <property type="nucleotide sequence ID" value="NZ_JAOCQJ010000003.1"/>
</dbReference>
<organism evidence="4 5">
    <name type="scientific">Ralstonia mojiangensis</name>
    <dbReference type="NCBI Taxonomy" id="2953895"/>
    <lineage>
        <taxon>Bacteria</taxon>
        <taxon>Pseudomonadati</taxon>
        <taxon>Pseudomonadota</taxon>
        <taxon>Betaproteobacteria</taxon>
        <taxon>Burkholderiales</taxon>
        <taxon>Burkholderiaceae</taxon>
        <taxon>Ralstonia</taxon>
    </lineage>
</organism>
<reference evidence="4" key="2">
    <citation type="submission" date="2023-02" db="EMBL/GenBank/DDBJ databases">
        <authorList>
            <person name="Lu C.-H."/>
        </authorList>
    </citation>
    <scope>NUCLEOTIDE SEQUENCE</scope>
    <source>
        <strain evidence="4">22TCCZM01-4</strain>
    </source>
</reference>
<keyword evidence="3" id="KW-0472">Membrane</keyword>
<name>A0AAE3I3P6_9RALS</name>
<keyword evidence="3" id="KW-1133">Transmembrane helix</keyword>
<dbReference type="Proteomes" id="UP001164374">
    <property type="component" value="Unassembled WGS sequence"/>
</dbReference>
<keyword evidence="1" id="KW-0175">Coiled coil</keyword>
<evidence type="ECO:0000256" key="3">
    <source>
        <dbReference type="SAM" id="Phobius"/>
    </source>
</evidence>
<evidence type="ECO:0000256" key="1">
    <source>
        <dbReference type="SAM" id="Coils"/>
    </source>
</evidence>
<comment type="caution">
    <text evidence="4">The sequence shown here is derived from an EMBL/GenBank/DDBJ whole genome shotgun (WGS) entry which is preliminary data.</text>
</comment>
<proteinExistence type="predicted"/>
<reference evidence="4" key="1">
    <citation type="journal article" date="2023" name="Front. Microbiol.">
        <title>Ralstonia chuxiongensis sp. nov., Ralstonia mojiangensis sp. nov., and Ralstonia soli sp. nov., isolated from tobacco fields, are three novel species in the family Burkholderiaceae.</title>
        <authorList>
            <person name="Lu C.H."/>
            <person name="Zhang Y.Y."/>
            <person name="Jiang N."/>
            <person name="Chen W."/>
            <person name="Shao X."/>
            <person name="Zhao Z.M."/>
            <person name="Lu W.L."/>
            <person name="Hu X."/>
            <person name="Xi Y.X."/>
            <person name="Zou S.Y."/>
            <person name="Wei Q.J."/>
            <person name="Lin Z.L."/>
            <person name="Gong L."/>
            <person name="Gai X.T."/>
            <person name="Zhang L.Q."/>
            <person name="Li J.Y."/>
            <person name="Jin Y."/>
            <person name="Xia Z.Y."/>
        </authorList>
    </citation>
    <scope>NUCLEOTIDE SEQUENCE</scope>
    <source>
        <strain evidence="4">22TCCZM01-4</strain>
    </source>
</reference>